<dbReference type="GO" id="GO:0046872">
    <property type="term" value="F:metal ion binding"/>
    <property type="evidence" value="ECO:0007669"/>
    <property type="project" value="UniProtKB-KW"/>
</dbReference>
<evidence type="ECO:0000256" key="2">
    <source>
        <dbReference type="ARBA" id="ARBA00004123"/>
    </source>
</evidence>
<dbReference type="FunFam" id="1.10.150.20:FF:000030">
    <property type="entry name" value="Flap endonuclease GEN-like 1"/>
    <property type="match status" value="1"/>
</dbReference>
<keyword evidence="5" id="KW-0479">Metal-binding</keyword>
<keyword evidence="7" id="KW-0227">DNA damage</keyword>
<feature type="domain" description="XPG-I" evidence="14">
    <location>
        <begin position="629"/>
        <end position="698"/>
    </location>
</feature>
<dbReference type="InterPro" id="IPR006085">
    <property type="entry name" value="XPG_DNA_repair_N"/>
</dbReference>
<evidence type="ECO:0000256" key="5">
    <source>
        <dbReference type="ARBA" id="ARBA00022723"/>
    </source>
</evidence>
<dbReference type="InterPro" id="IPR006084">
    <property type="entry name" value="XPG/Rad2"/>
</dbReference>
<evidence type="ECO:0000256" key="11">
    <source>
        <dbReference type="ARBA" id="ARBA00023242"/>
    </source>
</evidence>
<gene>
    <name evidence="16" type="primary">Ercc5</name>
</gene>
<evidence type="ECO:0000256" key="12">
    <source>
        <dbReference type="ARBA" id="ARBA00038112"/>
    </source>
</evidence>
<dbReference type="PANTHER" id="PTHR16171">
    <property type="entry name" value="DNA REPAIR PROTEIN COMPLEMENTING XP-G CELLS-RELATED"/>
    <property type="match status" value="1"/>
</dbReference>
<dbReference type="PANTHER" id="PTHR16171:SF7">
    <property type="entry name" value="DNA REPAIR PROTEIN RAD2"/>
    <property type="match status" value="1"/>
</dbReference>
<dbReference type="InterPro" id="IPR036279">
    <property type="entry name" value="5-3_exonuclease_C_sf"/>
</dbReference>
<comment type="cofactor">
    <cofactor evidence="1">
        <name>Mg(2+)</name>
        <dbReference type="ChEBI" id="CHEBI:18420"/>
    </cofactor>
</comment>
<evidence type="ECO:0000256" key="6">
    <source>
        <dbReference type="ARBA" id="ARBA00022759"/>
    </source>
</evidence>
<dbReference type="InterPro" id="IPR008918">
    <property type="entry name" value="HhH2"/>
</dbReference>
<dbReference type="Gene3D" id="3.40.50.1010">
    <property type="entry name" value="5'-nuclease"/>
    <property type="match status" value="2"/>
</dbReference>
<dbReference type="CDD" id="cd09904">
    <property type="entry name" value="H3TH_XPG"/>
    <property type="match status" value="1"/>
</dbReference>
<feature type="compositionally biased region" description="Basic residues" evidence="13">
    <location>
        <begin position="857"/>
        <end position="866"/>
    </location>
</feature>
<dbReference type="GO" id="GO:0006289">
    <property type="term" value="P:nucleotide-excision repair"/>
    <property type="evidence" value="ECO:0007669"/>
    <property type="project" value="InterPro"/>
</dbReference>
<keyword evidence="8" id="KW-0378">Hydrolase</keyword>
<reference evidence="16" key="1">
    <citation type="submission" date="2020-04" db="EMBL/GenBank/DDBJ databases">
        <authorList>
            <person name="Neveu A P."/>
        </authorList>
    </citation>
    <scope>NUCLEOTIDE SEQUENCE</scope>
    <source>
        <tissue evidence="16">Whole embryo</tissue>
    </source>
</reference>
<dbReference type="GO" id="GO:0008821">
    <property type="term" value="F:crossover junction DNA endonuclease activity"/>
    <property type="evidence" value="ECO:0007669"/>
    <property type="project" value="UniProtKB-ARBA"/>
</dbReference>
<evidence type="ECO:0000256" key="3">
    <source>
        <dbReference type="ARBA" id="ARBA00005283"/>
    </source>
</evidence>
<dbReference type="CDD" id="cd09868">
    <property type="entry name" value="PIN_XPG_RAD2"/>
    <property type="match status" value="2"/>
</dbReference>
<dbReference type="PROSITE" id="PS00841">
    <property type="entry name" value="XPG_1"/>
    <property type="match status" value="1"/>
</dbReference>
<evidence type="ECO:0000259" key="15">
    <source>
        <dbReference type="SMART" id="SM00485"/>
    </source>
</evidence>
<comment type="subcellular location">
    <subcellularLocation>
        <location evidence="2">Nucleus</location>
    </subcellularLocation>
</comment>
<evidence type="ECO:0000256" key="8">
    <source>
        <dbReference type="ARBA" id="ARBA00022801"/>
    </source>
</evidence>
<keyword evidence="9" id="KW-0460">Magnesium</keyword>
<name>A0A6F9DCP2_9ASCI</name>
<dbReference type="InterPro" id="IPR019974">
    <property type="entry name" value="XPG_CS"/>
</dbReference>
<comment type="similarity">
    <text evidence="12">Belongs to the XPG/RAD2 endonuclease family. GEN subfamily.</text>
</comment>
<sequence length="927" mass="103719">MGVTGLWKLLEGTGHPVSLESLEGKVIAVDISIWLNMAVKGMRDLHGHAASNAHLITLFNRICKLLHFGIKPVFVFDGQAPLLKQKTLRERREKKNLHLQESKNASEKIMQNYLKREVMKLAIKSKNKTQKSGDVQETTSTTPENAEPVKSNVPKTLTDQSQVDDDGMFVLPPMKQNLQLGSSDEDQETDWNTRSTTHEALYGAASSGDFADIMSIDVESEDFKSLPTDIQHEMLSDIKEIRKRRRTALETMPEKSESFSSYQLTGLLAKRHLSERIRAVEKKMEAQNTASMAEIALQEDYEGNSIAASKISSEDATHYILIQGLKNKLPKVDEKEVVSVTSSIQDNTEKHILSSIKEEKVEAHTDIPQSSKSVNVEPEVPVITKQKDASVSLTDFVKQKSKLQKQDVLQLSSSDSECEKDAAEKRIPSVSNHSENVVIEKSCQSEINLENKFTKELKTPDVEIELLPKPMITDTAPSNQNGRDTVNVDEIMPTPKLDIELQLDKKVIENKAKVIGIKEPEEVVSSDSDQEFVDVESNLEVTEEKSDKTKTFKIISDEEHMAELMPTSTELYTAPEPNPWQGLQEEQLVEMGEEMDREDKALLERMQASARAARDVSDSATSECQELLRLFGIPFIVSPQEAEAQCAFLDKNGLTSGTITEDSDIWPFGGFVVFKDVFDRKRDPKCYTLRDITSELGLQQHQFINIALLSGSDYTSGIEGVGPVRALEIMKEFPGEGMGSMEKFKEWWSKAHKEVKAPKETKIKGQLRRLNIPSTFPSHIVANAYLEPSVNRSMESFSWGIPDLDGIRCFAKQRMQWTKKKIDDDLLPILKKAADRKISHQPLITSYLPTGSPCQQRKQKSKRVRRAITSTQNGGAKAEKTVNKVNSNAGRGRKRRGGKTKQPSPVKHFAAEEKPNLGLSESSGSDS</sequence>
<feature type="region of interest" description="Disordered" evidence="13">
    <location>
        <begin position="850"/>
        <end position="927"/>
    </location>
</feature>
<dbReference type="GO" id="GO:0003697">
    <property type="term" value="F:single-stranded DNA binding"/>
    <property type="evidence" value="ECO:0007669"/>
    <property type="project" value="InterPro"/>
</dbReference>
<dbReference type="GO" id="GO:0017108">
    <property type="term" value="F:5'-flap endonuclease activity"/>
    <property type="evidence" value="ECO:0007669"/>
    <property type="project" value="UniProtKB-ARBA"/>
</dbReference>
<evidence type="ECO:0000259" key="14">
    <source>
        <dbReference type="SMART" id="SM00484"/>
    </source>
</evidence>
<evidence type="ECO:0000256" key="4">
    <source>
        <dbReference type="ARBA" id="ARBA00022722"/>
    </source>
</evidence>
<dbReference type="InterPro" id="IPR006086">
    <property type="entry name" value="XPG-I_dom"/>
</dbReference>
<dbReference type="PRINTS" id="PR00066">
    <property type="entry name" value="XRODRMPGMNTG"/>
</dbReference>
<evidence type="ECO:0000256" key="1">
    <source>
        <dbReference type="ARBA" id="ARBA00001946"/>
    </source>
</evidence>
<dbReference type="InterPro" id="IPR029060">
    <property type="entry name" value="PIN-like_dom_sf"/>
</dbReference>
<evidence type="ECO:0000256" key="10">
    <source>
        <dbReference type="ARBA" id="ARBA00023204"/>
    </source>
</evidence>
<keyword evidence="4" id="KW-0540">Nuclease</keyword>
<dbReference type="SMART" id="SM00279">
    <property type="entry name" value="HhH2"/>
    <property type="match status" value="1"/>
</dbReference>
<dbReference type="SUPFAM" id="SSF88723">
    <property type="entry name" value="PIN domain-like"/>
    <property type="match status" value="1"/>
</dbReference>
<keyword evidence="11" id="KW-0539">Nucleus</keyword>
<dbReference type="GO" id="GO:0000400">
    <property type="term" value="F:four-way junction DNA binding"/>
    <property type="evidence" value="ECO:0007669"/>
    <property type="project" value="UniProtKB-ARBA"/>
</dbReference>
<feature type="region of interest" description="Disordered" evidence="13">
    <location>
        <begin position="125"/>
        <end position="169"/>
    </location>
</feature>
<evidence type="ECO:0000256" key="7">
    <source>
        <dbReference type="ARBA" id="ARBA00022763"/>
    </source>
</evidence>
<dbReference type="SMART" id="SM00485">
    <property type="entry name" value="XPGN"/>
    <property type="match status" value="1"/>
</dbReference>
<accession>A0A6F9DCP2</accession>
<dbReference type="AlphaFoldDB" id="A0A6F9DCP2"/>
<comment type="similarity">
    <text evidence="3">Belongs to the XPG/RAD2 endonuclease family. XPG subfamily.</text>
</comment>
<dbReference type="Pfam" id="PF00867">
    <property type="entry name" value="XPG_I"/>
    <property type="match status" value="1"/>
</dbReference>
<feature type="compositionally biased region" description="Polar residues" evidence="13">
    <location>
        <begin position="130"/>
        <end position="144"/>
    </location>
</feature>
<dbReference type="InterPro" id="IPR001044">
    <property type="entry name" value="XPG/Rad2_eukaryotes"/>
</dbReference>
<dbReference type="EMBL" id="LR784918">
    <property type="protein sequence ID" value="CAB3243322.1"/>
    <property type="molecule type" value="mRNA"/>
</dbReference>
<evidence type="ECO:0000256" key="9">
    <source>
        <dbReference type="ARBA" id="ARBA00022842"/>
    </source>
</evidence>
<dbReference type="SMART" id="SM00484">
    <property type="entry name" value="XPGI"/>
    <property type="match status" value="1"/>
</dbReference>
<dbReference type="Gene3D" id="1.10.150.20">
    <property type="entry name" value="5' to 3' exonuclease, C-terminal subdomain"/>
    <property type="match status" value="1"/>
</dbReference>
<feature type="domain" description="XPG N-terminal" evidence="15">
    <location>
        <begin position="1"/>
        <end position="98"/>
    </location>
</feature>
<protein>
    <submittedName>
        <fullName evidence="16">DNA repair protein complementing XP-G cells-like</fullName>
    </submittedName>
</protein>
<evidence type="ECO:0000313" key="16">
    <source>
        <dbReference type="EMBL" id="CAB3243322.1"/>
    </source>
</evidence>
<keyword evidence="6" id="KW-0255">Endonuclease</keyword>
<proteinExistence type="evidence at transcript level"/>
<dbReference type="PRINTS" id="PR00853">
    <property type="entry name" value="XPGRADSUPER"/>
</dbReference>
<evidence type="ECO:0000256" key="13">
    <source>
        <dbReference type="SAM" id="MobiDB-lite"/>
    </source>
</evidence>
<organism evidence="16">
    <name type="scientific">Phallusia mammillata</name>
    <dbReference type="NCBI Taxonomy" id="59560"/>
    <lineage>
        <taxon>Eukaryota</taxon>
        <taxon>Metazoa</taxon>
        <taxon>Chordata</taxon>
        <taxon>Tunicata</taxon>
        <taxon>Ascidiacea</taxon>
        <taxon>Phlebobranchia</taxon>
        <taxon>Ascidiidae</taxon>
        <taxon>Phallusia</taxon>
    </lineage>
</organism>
<dbReference type="Pfam" id="PF00752">
    <property type="entry name" value="XPG_N"/>
    <property type="match status" value="1"/>
</dbReference>
<dbReference type="SUPFAM" id="SSF47807">
    <property type="entry name" value="5' to 3' exonuclease, C-terminal subdomain"/>
    <property type="match status" value="1"/>
</dbReference>
<keyword evidence="10" id="KW-0234">DNA repair</keyword>
<dbReference type="GO" id="GO:0005634">
    <property type="term" value="C:nucleus"/>
    <property type="evidence" value="ECO:0007669"/>
    <property type="project" value="UniProtKB-SubCell"/>
</dbReference>